<name>A0ABS9H5A9_9BACL</name>
<evidence type="ECO:0000313" key="1">
    <source>
        <dbReference type="EMBL" id="MCF6138983.1"/>
    </source>
</evidence>
<sequence length="130" mass="14929">MEERLLFDPAWEKAIAPRDRESIEQLHQSHPVVNGELSWTPINVALNHQGSILAMVLIQNGLEETFTAENLSLIYREHTRGVVAEANFQLKQVQVPSGASMPWTFVFPEQTVRKRPRLSDWQVEVAEKIR</sequence>
<reference evidence="1 2" key="1">
    <citation type="submission" date="2022-01" db="EMBL/GenBank/DDBJ databases">
        <title>Alkalihalobacillus sp. EGI L200015, a novel bacterium isolated from a salt lake sediment.</title>
        <authorList>
            <person name="Gao L."/>
            <person name="Fang B.-Z."/>
            <person name="Li W.-J."/>
        </authorList>
    </citation>
    <scope>NUCLEOTIDE SEQUENCE [LARGE SCALE GENOMIC DNA]</scope>
    <source>
        <strain evidence="1 2">KCTC 12718</strain>
    </source>
</reference>
<keyword evidence="2" id="KW-1185">Reference proteome</keyword>
<comment type="caution">
    <text evidence="1">The sequence shown here is derived from an EMBL/GenBank/DDBJ whole genome shotgun (WGS) entry which is preliminary data.</text>
</comment>
<gene>
    <name evidence="1" type="ORF">L2716_14685</name>
</gene>
<proteinExistence type="predicted"/>
<dbReference type="NCBIfam" id="TIGR04398">
    <property type="entry name" value="SLAP_DUP"/>
    <property type="match status" value="1"/>
</dbReference>
<accession>A0ABS9H5A9</accession>
<dbReference type="Proteomes" id="UP001649381">
    <property type="component" value="Unassembled WGS sequence"/>
</dbReference>
<evidence type="ECO:0000313" key="2">
    <source>
        <dbReference type="Proteomes" id="UP001649381"/>
    </source>
</evidence>
<protein>
    <submittedName>
        <fullName evidence="1">SLAP domain-containing protein</fullName>
    </submittedName>
</protein>
<dbReference type="InterPro" id="IPR030910">
    <property type="entry name" value="SLAP_dom"/>
</dbReference>
<dbReference type="RefSeq" id="WP_236337609.1">
    <property type="nucleotide sequence ID" value="NZ_JAKIJS010000001.1"/>
</dbReference>
<organism evidence="1 2">
    <name type="scientific">Pseudalkalibacillus berkeleyi</name>
    <dbReference type="NCBI Taxonomy" id="1069813"/>
    <lineage>
        <taxon>Bacteria</taxon>
        <taxon>Bacillati</taxon>
        <taxon>Bacillota</taxon>
        <taxon>Bacilli</taxon>
        <taxon>Bacillales</taxon>
        <taxon>Fictibacillaceae</taxon>
        <taxon>Pseudalkalibacillus</taxon>
    </lineage>
</organism>
<dbReference type="EMBL" id="JAKIJS010000001">
    <property type="protein sequence ID" value="MCF6138983.1"/>
    <property type="molecule type" value="Genomic_DNA"/>
</dbReference>